<feature type="compositionally biased region" description="Gly residues" evidence="1">
    <location>
        <begin position="288"/>
        <end position="299"/>
    </location>
</feature>
<dbReference type="AlphaFoldDB" id="A0A1D2AFE2"/>
<dbReference type="InterPro" id="IPR010919">
    <property type="entry name" value="SAND-like_dom_sf"/>
</dbReference>
<dbReference type="EMBL" id="GDKF01000949">
    <property type="protein sequence ID" value="JAT77673.1"/>
    <property type="molecule type" value="Transcribed_RNA"/>
</dbReference>
<evidence type="ECO:0000313" key="2">
    <source>
        <dbReference type="EMBL" id="JAT77673.1"/>
    </source>
</evidence>
<evidence type="ECO:0000256" key="1">
    <source>
        <dbReference type="SAM" id="MobiDB-lite"/>
    </source>
</evidence>
<organism evidence="2">
    <name type="scientific">Auxenochlorella protothecoides</name>
    <name type="common">Green microalga</name>
    <name type="synonym">Chlorella protothecoides</name>
    <dbReference type="NCBI Taxonomy" id="3075"/>
    <lineage>
        <taxon>Eukaryota</taxon>
        <taxon>Viridiplantae</taxon>
        <taxon>Chlorophyta</taxon>
        <taxon>core chlorophytes</taxon>
        <taxon>Trebouxiophyceae</taxon>
        <taxon>Chlorellales</taxon>
        <taxon>Chlorellaceae</taxon>
        <taxon>Auxenochlorella</taxon>
    </lineage>
</organism>
<feature type="compositionally biased region" description="Low complexity" evidence="1">
    <location>
        <begin position="300"/>
        <end position="309"/>
    </location>
</feature>
<reference evidence="2" key="1">
    <citation type="submission" date="2015-08" db="EMBL/GenBank/DDBJ databases">
        <authorList>
            <person name="Babu N.S."/>
            <person name="Beckwith C.J."/>
            <person name="Beseler K.G."/>
            <person name="Brison A."/>
            <person name="Carone J.V."/>
            <person name="Caskin T.P."/>
            <person name="Diamond M."/>
            <person name="Durham M.E."/>
            <person name="Foxe J.M."/>
            <person name="Go M."/>
            <person name="Henderson B.A."/>
            <person name="Jones I.B."/>
            <person name="McGettigan J.A."/>
            <person name="Micheletti S.J."/>
            <person name="Nasrallah M.E."/>
            <person name="Ortiz D."/>
            <person name="Piller C.R."/>
            <person name="Privatt S.R."/>
            <person name="Schneider S.L."/>
            <person name="Sharp S."/>
            <person name="Smith T.C."/>
            <person name="Stanton J.D."/>
            <person name="Ullery H.E."/>
            <person name="Wilson R.J."/>
            <person name="Serrano M.G."/>
            <person name="Buck G."/>
            <person name="Lee V."/>
            <person name="Wang Y."/>
            <person name="Carvalho R."/>
            <person name="Voegtly L."/>
            <person name="Shi R."/>
            <person name="Duckworth R."/>
            <person name="Johnson A."/>
            <person name="Loviza R."/>
            <person name="Walstead R."/>
            <person name="Shah Z."/>
            <person name="Kiflezghi M."/>
            <person name="Wade K."/>
            <person name="Ball S.L."/>
            <person name="Bradley K.W."/>
            <person name="Asai D.J."/>
            <person name="Bowman C.A."/>
            <person name="Russell D.A."/>
            <person name="Pope W.H."/>
            <person name="Jacobs-Sera D."/>
            <person name="Hendrix R.W."/>
            <person name="Hatfull G.F."/>
        </authorList>
    </citation>
    <scope>NUCLEOTIDE SEQUENCE</scope>
</reference>
<proteinExistence type="predicted"/>
<feature type="region of interest" description="Disordered" evidence="1">
    <location>
        <begin position="250"/>
        <end position="354"/>
    </location>
</feature>
<protein>
    <submittedName>
        <fullName evidence="2">Uncharacterized protein</fullName>
    </submittedName>
</protein>
<accession>A0A1D2AFE2</accession>
<dbReference type="CDD" id="cd20404">
    <property type="entry name" value="Tudor_Agenet_AtEML-like"/>
    <property type="match status" value="1"/>
</dbReference>
<dbReference type="Gene3D" id="3.10.390.10">
    <property type="entry name" value="SAND domain-like"/>
    <property type="match status" value="1"/>
</dbReference>
<sequence length="453" mass="47774">MYQNERGREAGLPLLPLPSRHYPSTSSLTLPFPPTMLQKEAVELLAGCFAPQRSAPLGACVTSNQPSRELEPRDEPCAKELEVEGSNIHPVLQLGWAPLCTVVCNGLYGEFLGGHDKDLYIRCISSGYEDLPDTDIGTGGRIMTCSQFERVAGRELSKKWKESIHVVGCGEGSRATLLSWLKCAAEARFGAGVVGEDVCVCWTSDGKLHRGRITGYSRDSGKHRVAYSEKCVEDLHLPVELVRLGGGRGLGAASPPASPAGGRGARGEASLRHLSSGESASSSFRSGAGAGAPGLGEAGGQAPAAGPAPQVVRAAKRARTGYGARPEEDAEERPGWSPEPATTPDRGHALPAPPALQLRGRDEAGVMCAWMHRLAVVLERAAEGSGRKGPSVPAAFQALLALSAHSERVVRGLFEALLARLQGCADQTLESTARQLLGIMEAAVQLEMAGRGR</sequence>
<gene>
    <name evidence="2" type="ORF">g.20169</name>
</gene>
<name>A0A1D2AFE2_AUXPR</name>
<feature type="compositionally biased region" description="Low complexity" evidence="1">
    <location>
        <begin position="276"/>
        <end position="287"/>
    </location>
</feature>
<dbReference type="SUPFAM" id="SSF63763">
    <property type="entry name" value="SAND domain-like"/>
    <property type="match status" value="1"/>
</dbReference>